<evidence type="ECO:0000313" key="2">
    <source>
        <dbReference type="EMBL" id="VDO01492.1"/>
    </source>
</evidence>
<keyword evidence="3" id="KW-1185">Reference proteome</keyword>
<reference evidence="2 3" key="2">
    <citation type="submission" date="2018-11" db="EMBL/GenBank/DDBJ databases">
        <authorList>
            <consortium name="Pathogen Informatics"/>
        </authorList>
    </citation>
    <scope>NUCLEOTIDE SEQUENCE [LARGE SCALE GENOMIC DNA]</scope>
</reference>
<feature type="transmembrane region" description="Helical" evidence="1">
    <location>
        <begin position="81"/>
        <end position="102"/>
    </location>
</feature>
<proteinExistence type="predicted"/>
<keyword evidence="1" id="KW-0472">Membrane</keyword>
<sequence>MKDLYVYLANLIALTLFIVVLSKSEWPCGLLLSEICLRFKPVLPTVAGMMITSFIFLLASTIVGIVLLFNKNEDRKRHLHIAGCVSSGLAAVFALIGMWWYYYKFMPNFWCQEAGFFIAGMLTAIGIVQFSFDYP</sequence>
<evidence type="ECO:0000256" key="1">
    <source>
        <dbReference type="SAM" id="Phobius"/>
    </source>
</evidence>
<gene>
    <name evidence="2" type="ORF">HNAJ_LOCUS5632</name>
</gene>
<dbReference type="WBParaSite" id="HNAJ_0000563401-mRNA-1">
    <property type="protein sequence ID" value="HNAJ_0000563401-mRNA-1"/>
    <property type="gene ID" value="HNAJ_0000563401"/>
</dbReference>
<evidence type="ECO:0000313" key="3">
    <source>
        <dbReference type="Proteomes" id="UP000278807"/>
    </source>
</evidence>
<dbReference type="EMBL" id="UZAE01005087">
    <property type="protein sequence ID" value="VDO01492.1"/>
    <property type="molecule type" value="Genomic_DNA"/>
</dbReference>
<dbReference type="Proteomes" id="UP000278807">
    <property type="component" value="Unassembled WGS sequence"/>
</dbReference>
<feature type="transmembrane region" description="Helical" evidence="1">
    <location>
        <begin position="42"/>
        <end position="69"/>
    </location>
</feature>
<dbReference type="AlphaFoldDB" id="A0A0R3TEZ5"/>
<keyword evidence="1" id="KW-0812">Transmembrane</keyword>
<feature type="transmembrane region" description="Helical" evidence="1">
    <location>
        <begin position="114"/>
        <end position="132"/>
    </location>
</feature>
<feature type="transmembrane region" description="Helical" evidence="1">
    <location>
        <begin position="5"/>
        <end position="22"/>
    </location>
</feature>
<protein>
    <submittedName>
        <fullName evidence="4">Epithelial membrane protein 2</fullName>
    </submittedName>
</protein>
<dbReference type="Gene3D" id="1.20.140.150">
    <property type="match status" value="1"/>
</dbReference>
<keyword evidence="1" id="KW-1133">Transmembrane helix</keyword>
<name>A0A0R3TEZ5_RODNA</name>
<evidence type="ECO:0000313" key="4">
    <source>
        <dbReference type="WBParaSite" id="HNAJ_0000563401-mRNA-1"/>
    </source>
</evidence>
<accession>A0A0R3TEZ5</accession>
<reference evidence="4" key="1">
    <citation type="submission" date="2017-02" db="UniProtKB">
        <authorList>
            <consortium name="WormBaseParasite"/>
        </authorList>
    </citation>
    <scope>IDENTIFICATION</scope>
</reference>
<organism evidence="4">
    <name type="scientific">Rodentolepis nana</name>
    <name type="common">Dwarf tapeworm</name>
    <name type="synonym">Hymenolepis nana</name>
    <dbReference type="NCBI Taxonomy" id="102285"/>
    <lineage>
        <taxon>Eukaryota</taxon>
        <taxon>Metazoa</taxon>
        <taxon>Spiralia</taxon>
        <taxon>Lophotrochozoa</taxon>
        <taxon>Platyhelminthes</taxon>
        <taxon>Cestoda</taxon>
        <taxon>Eucestoda</taxon>
        <taxon>Cyclophyllidea</taxon>
        <taxon>Hymenolepididae</taxon>
        <taxon>Rodentolepis</taxon>
    </lineage>
</organism>